<evidence type="ECO:0000313" key="11">
    <source>
        <dbReference type="EMBL" id="GAA0165597.1"/>
    </source>
</evidence>
<dbReference type="GO" id="GO:0005634">
    <property type="term" value="C:nucleus"/>
    <property type="evidence" value="ECO:0007669"/>
    <property type="project" value="UniProtKB-SubCell"/>
</dbReference>
<protein>
    <recommendedName>
        <fullName evidence="13">Protein OBERON 4</fullName>
    </recommendedName>
</protein>
<keyword evidence="3" id="KW-0863">Zinc-finger</keyword>
<feature type="domain" description="Oberon-like PHD finger" evidence="9">
    <location>
        <begin position="851"/>
        <end position="973"/>
    </location>
</feature>
<feature type="region of interest" description="Disordered" evidence="8">
    <location>
        <begin position="1022"/>
        <end position="1055"/>
    </location>
</feature>
<dbReference type="GO" id="GO:0008270">
    <property type="term" value="F:zinc ion binding"/>
    <property type="evidence" value="ECO:0007669"/>
    <property type="project" value="UniProtKB-KW"/>
</dbReference>
<dbReference type="CDD" id="cd15612">
    <property type="entry name" value="PHD_OBE1_like"/>
    <property type="match status" value="1"/>
</dbReference>
<dbReference type="InterPro" id="IPR004082">
    <property type="entry name" value="OBERON"/>
</dbReference>
<feature type="compositionally biased region" description="Basic and acidic residues" evidence="8">
    <location>
        <begin position="274"/>
        <end position="309"/>
    </location>
</feature>
<dbReference type="GO" id="GO:0010492">
    <property type="term" value="P:maintenance of shoot apical meristem identity"/>
    <property type="evidence" value="ECO:0007669"/>
    <property type="project" value="TreeGrafter"/>
</dbReference>
<dbReference type="PRINTS" id="PR01544">
    <property type="entry name" value="ARATH130DUF"/>
</dbReference>
<feature type="domain" description="Oberon coiled-coil region" evidence="10">
    <location>
        <begin position="1069"/>
        <end position="1195"/>
    </location>
</feature>
<feature type="region of interest" description="Disordered" evidence="8">
    <location>
        <begin position="271"/>
        <end position="363"/>
    </location>
</feature>
<dbReference type="GO" id="GO:0010071">
    <property type="term" value="P:root meristem specification"/>
    <property type="evidence" value="ECO:0007669"/>
    <property type="project" value="TreeGrafter"/>
</dbReference>
<proteinExistence type="predicted"/>
<feature type="compositionally biased region" description="Basic and acidic residues" evidence="8">
    <location>
        <begin position="205"/>
        <end position="231"/>
    </location>
</feature>
<feature type="compositionally biased region" description="Basic and acidic residues" evidence="8">
    <location>
        <begin position="704"/>
        <end position="713"/>
    </location>
</feature>
<keyword evidence="4" id="KW-0862">Zinc</keyword>
<evidence type="ECO:0000256" key="8">
    <source>
        <dbReference type="SAM" id="MobiDB-lite"/>
    </source>
</evidence>
<feature type="compositionally biased region" description="Basic and acidic residues" evidence="8">
    <location>
        <begin position="338"/>
        <end position="357"/>
    </location>
</feature>
<feature type="compositionally biased region" description="Polar residues" evidence="8">
    <location>
        <begin position="1022"/>
        <end position="1038"/>
    </location>
</feature>
<feature type="compositionally biased region" description="Basic and acidic residues" evidence="8">
    <location>
        <begin position="117"/>
        <end position="144"/>
    </location>
</feature>
<dbReference type="AlphaFoldDB" id="A0AAV3QU46"/>
<keyword evidence="5 7" id="KW-0175">Coiled coil</keyword>
<feature type="compositionally biased region" description="Polar residues" evidence="8">
    <location>
        <begin position="685"/>
        <end position="703"/>
    </location>
</feature>
<feature type="region of interest" description="Disordered" evidence="8">
    <location>
        <begin position="1"/>
        <end position="255"/>
    </location>
</feature>
<sequence>MKRLRSSEDLASNGDKGSGGKDWGRRDEDSAMYRPSSHRNFYYKAESGRKGISSSSSSRYDRIEEDREGSRAVRKGSDYDVDGYDRRKGYERYRDGTDRVVMSSSSPRSGYGGNRIHRSESFSVPRKDFPKGFRSERDKSRREGSVSSWRRFGGGKDGDEGIRSGSDSVKINTVSADASKVKSPRHLREVKSPAWSKESGSEQAKSVESKKIDDLPLERESSKSVECKKTESTAPGSDIEEGELEPDPHPVSVAVPASEEQAAVVVECQTGGKLCKDGESAPDKDEMDHKEGQEKGGPSEKSHDGRKGVNEFPNDITPSTQGDGDSKKDNIFPANSRVGKDNEHARETSKFQKRSDDTIDGMPSNDMIVANNPALGAECAREISNCQKTSADTIAGMASSDTIAAKESDSGAECADVEAKTNYIALTITAEEPVEKCAAIVATSASAVEEVIESSRDKGKSVAIATSIGTPALTDAVKTEQRSIIYTDACTEGPSGRGFELFTSNPARKTEKVEQMSCEENNEKLALDLSLSLPNVLLPIGSNHQVQPPSSPSRARSSQSFRSSFLTNSDGFTTSLSASQNFTHNPSCSLTHDSFDNCEQSVKSRPLFQGVDWQALASNENKTQEVTLFQKPISNGNVLFQKSQAPERNDHHSHDVVQQLRVIGGSSKMPIQMERQLSFNKHLSGAQSWHPNDVRSPSASTGSHETRSEYTKDKTQVIKEKHGGTSRVNSLDRKDLISSGADFAESLIPMIVSESLHSIALRFSEMTEHQVAYVKESVRDIVLNSGKQWQLNALQKALRGRTDMTLQMLLKSHRVQLEILVSLKTGLQEFLQQGFEILSSDLAEIFLNLRCRNLSCRSLLPVDECDCKICVQKNGFCSACMCLVCSKFDNASNTCSWVGCDMCLHWCHADCGLQKSFIKNGRSASRAEGLEMQFHCVACNHPSEMFGFVKEVFQNCAKEWTSEARLSKELEYVGRIFVASEDVRGRQLHEIAVKMLARLRNKADLHEVRSYIMDFLTDPESYRSSNAPPNNRQDYSTGHNDKSKGIAGPSRGGEWLNSLRADKAPELEKSASSFPSFNFNQNENNVMKQDMQIIVRKEPMFDELESIVRIKHAEAKMFQGRSEEAQREAEALKHIALKKNERIEEEYKNRIAKLRLIEAEEIRKQKVEELQAVERAYQEYYSMKMRMETDIKDLLLKMEATRRNLTM</sequence>
<comment type="caution">
    <text evidence="11">The sequence shown here is derived from an EMBL/GenBank/DDBJ whole genome shotgun (WGS) entry which is preliminary data.</text>
</comment>
<dbReference type="GO" id="GO:0010078">
    <property type="term" value="P:maintenance of root meristem identity"/>
    <property type="evidence" value="ECO:0007669"/>
    <property type="project" value="TreeGrafter"/>
</dbReference>
<reference evidence="11 12" key="1">
    <citation type="submission" date="2024-01" db="EMBL/GenBank/DDBJ databases">
        <title>The complete chloroplast genome sequence of Lithospermum erythrorhizon: insights into the phylogenetic relationship among Boraginaceae species and the maternal lineages of purple gromwells.</title>
        <authorList>
            <person name="Okada T."/>
            <person name="Watanabe K."/>
        </authorList>
    </citation>
    <scope>NUCLEOTIDE SEQUENCE [LARGE SCALE GENOMIC DNA]</scope>
</reference>
<dbReference type="GO" id="GO:0010468">
    <property type="term" value="P:regulation of gene expression"/>
    <property type="evidence" value="ECO:0007669"/>
    <property type="project" value="TreeGrafter"/>
</dbReference>
<evidence type="ECO:0000256" key="6">
    <source>
        <dbReference type="ARBA" id="ARBA00023242"/>
    </source>
</evidence>
<dbReference type="PANTHER" id="PTHR21736:SF20">
    <property type="entry name" value="PROTEIN OBERON 4"/>
    <property type="match status" value="1"/>
</dbReference>
<feature type="compositionally biased region" description="Low complexity" evidence="8">
    <location>
        <begin position="552"/>
        <end position="562"/>
    </location>
</feature>
<accession>A0AAV3QU46</accession>
<dbReference type="Proteomes" id="UP001454036">
    <property type="component" value="Unassembled WGS sequence"/>
</dbReference>
<evidence type="ECO:0000259" key="10">
    <source>
        <dbReference type="Pfam" id="PF16312"/>
    </source>
</evidence>
<evidence type="ECO:0000256" key="3">
    <source>
        <dbReference type="ARBA" id="ARBA00022771"/>
    </source>
</evidence>
<gene>
    <name evidence="11" type="ORF">LIER_20958</name>
</gene>
<comment type="subcellular location">
    <subcellularLocation>
        <location evidence="1">Nucleus</location>
    </subcellularLocation>
</comment>
<dbReference type="Pfam" id="PF07227">
    <property type="entry name" value="PHD_Oberon"/>
    <property type="match status" value="1"/>
</dbReference>
<feature type="region of interest" description="Disordered" evidence="8">
    <location>
        <begin position="540"/>
        <end position="562"/>
    </location>
</feature>
<evidence type="ECO:0000256" key="7">
    <source>
        <dbReference type="SAM" id="Coils"/>
    </source>
</evidence>
<organism evidence="11 12">
    <name type="scientific">Lithospermum erythrorhizon</name>
    <name type="common">Purple gromwell</name>
    <name type="synonym">Lithospermum officinale var. erythrorhizon</name>
    <dbReference type="NCBI Taxonomy" id="34254"/>
    <lineage>
        <taxon>Eukaryota</taxon>
        <taxon>Viridiplantae</taxon>
        <taxon>Streptophyta</taxon>
        <taxon>Embryophyta</taxon>
        <taxon>Tracheophyta</taxon>
        <taxon>Spermatophyta</taxon>
        <taxon>Magnoliopsida</taxon>
        <taxon>eudicotyledons</taxon>
        <taxon>Gunneridae</taxon>
        <taxon>Pentapetalae</taxon>
        <taxon>asterids</taxon>
        <taxon>lamiids</taxon>
        <taxon>Boraginales</taxon>
        <taxon>Boraginaceae</taxon>
        <taxon>Boraginoideae</taxon>
        <taxon>Lithospermeae</taxon>
        <taxon>Lithospermum</taxon>
    </lineage>
</organism>
<dbReference type="InterPro" id="IPR047578">
    <property type="entry name" value="OBE1-like_PHD"/>
</dbReference>
<dbReference type="InterPro" id="IPR032535">
    <property type="entry name" value="Oberon_CC"/>
</dbReference>
<keyword evidence="6" id="KW-0539">Nucleus</keyword>
<dbReference type="InterPro" id="IPR032881">
    <property type="entry name" value="Oberon-like_PHD"/>
</dbReference>
<feature type="region of interest" description="Disordered" evidence="8">
    <location>
        <begin position="685"/>
        <end position="713"/>
    </location>
</feature>
<evidence type="ECO:0008006" key="13">
    <source>
        <dbReference type="Google" id="ProtNLM"/>
    </source>
</evidence>
<evidence type="ECO:0000256" key="5">
    <source>
        <dbReference type="ARBA" id="ARBA00023054"/>
    </source>
</evidence>
<evidence type="ECO:0000313" key="12">
    <source>
        <dbReference type="Proteomes" id="UP001454036"/>
    </source>
</evidence>
<feature type="compositionally biased region" description="Polar residues" evidence="8">
    <location>
        <begin position="165"/>
        <end position="176"/>
    </location>
</feature>
<name>A0AAV3QU46_LITER</name>
<dbReference type="Pfam" id="PF16312">
    <property type="entry name" value="Oberon_cc"/>
    <property type="match status" value="1"/>
</dbReference>
<evidence type="ECO:0000256" key="2">
    <source>
        <dbReference type="ARBA" id="ARBA00022723"/>
    </source>
</evidence>
<dbReference type="PANTHER" id="PTHR21736">
    <property type="entry name" value="VERNALIZATION-INSENSITIVE PROTEIN 3"/>
    <property type="match status" value="1"/>
</dbReference>
<evidence type="ECO:0000256" key="1">
    <source>
        <dbReference type="ARBA" id="ARBA00004123"/>
    </source>
</evidence>
<evidence type="ECO:0000259" key="9">
    <source>
        <dbReference type="Pfam" id="PF07227"/>
    </source>
</evidence>
<keyword evidence="12" id="KW-1185">Reference proteome</keyword>
<feature type="compositionally biased region" description="Basic and acidic residues" evidence="8">
    <location>
        <begin position="59"/>
        <end position="98"/>
    </location>
</feature>
<feature type="coiled-coil region" evidence="7">
    <location>
        <begin position="1122"/>
        <end position="1204"/>
    </location>
</feature>
<dbReference type="EMBL" id="BAABME010005427">
    <property type="protein sequence ID" value="GAA0165597.1"/>
    <property type="molecule type" value="Genomic_DNA"/>
</dbReference>
<keyword evidence="2" id="KW-0479">Metal-binding</keyword>
<evidence type="ECO:0000256" key="4">
    <source>
        <dbReference type="ARBA" id="ARBA00022833"/>
    </source>
</evidence>
<feature type="compositionally biased region" description="Basic and acidic residues" evidence="8">
    <location>
        <begin position="18"/>
        <end position="31"/>
    </location>
</feature>